<sequence length="161" mass="18346">MYQNVFQTLAIETKLISRQALQNEKWQEIGCFFIQNYVEQLSKAENITIGHIKGLIELDEGNFIKFSSVAADRPVNVEILNSQGNSQEGRLTFNAIVANILKETNLTCFHMALERTCSVYGLMTDYKETIHDDGELAESEEQPCPVCHDHHQHDETCGHHH</sequence>
<dbReference type="RefSeq" id="WP_186841033.1">
    <property type="nucleotide sequence ID" value="NZ_WJBC01000002.1"/>
</dbReference>
<evidence type="ECO:0000313" key="2">
    <source>
        <dbReference type="Proteomes" id="UP000603234"/>
    </source>
</evidence>
<evidence type="ECO:0000313" key="1">
    <source>
        <dbReference type="EMBL" id="MBC3803108.1"/>
    </source>
</evidence>
<proteinExistence type="predicted"/>
<name>A0ABR6WRG1_9FIRM</name>
<organism evidence="1 2">
    <name type="scientific">Acetobacterium fimetarium</name>
    <dbReference type="NCBI Taxonomy" id="52691"/>
    <lineage>
        <taxon>Bacteria</taxon>
        <taxon>Bacillati</taxon>
        <taxon>Bacillota</taxon>
        <taxon>Clostridia</taxon>
        <taxon>Eubacteriales</taxon>
        <taxon>Eubacteriaceae</taxon>
        <taxon>Acetobacterium</taxon>
    </lineage>
</organism>
<dbReference type="Proteomes" id="UP000603234">
    <property type="component" value="Unassembled WGS sequence"/>
</dbReference>
<keyword evidence="2" id="KW-1185">Reference proteome</keyword>
<protein>
    <submittedName>
        <fullName evidence="1">Uncharacterized protein</fullName>
    </submittedName>
</protein>
<accession>A0ABR6WRG1</accession>
<comment type="caution">
    <text evidence="1">The sequence shown here is derived from an EMBL/GenBank/DDBJ whole genome shotgun (WGS) entry which is preliminary data.</text>
</comment>
<gene>
    <name evidence="1" type="ORF">GH808_01445</name>
</gene>
<dbReference type="EMBL" id="WJBC01000002">
    <property type="protein sequence ID" value="MBC3803108.1"/>
    <property type="molecule type" value="Genomic_DNA"/>
</dbReference>
<reference evidence="1 2" key="1">
    <citation type="journal article" date="2020" name="mSystems">
        <title>Defining Genomic and Predicted Metabolic Features of the Acetobacterium Genus.</title>
        <authorList>
            <person name="Ross D.E."/>
            <person name="Marshall C.W."/>
            <person name="Gulliver D."/>
            <person name="May H.D."/>
            <person name="Norman R.S."/>
        </authorList>
    </citation>
    <scope>NUCLEOTIDE SEQUENCE [LARGE SCALE GENOMIC DNA]</scope>
    <source>
        <strain evidence="1 2">DSM 8238</strain>
    </source>
</reference>